<keyword evidence="24" id="KW-1185">Reference proteome</keyword>
<feature type="binding site" evidence="18">
    <location>
        <position position="372"/>
    </location>
    <ligand>
        <name>ATP</name>
        <dbReference type="ChEBI" id="CHEBI:30616"/>
    </ligand>
</feature>
<feature type="non-terminal residue" evidence="23">
    <location>
        <position position="1"/>
    </location>
</feature>
<evidence type="ECO:0000256" key="19">
    <source>
        <dbReference type="SAM" id="Phobius"/>
    </source>
</evidence>
<keyword evidence="9" id="KW-0430">Lectin</keyword>
<dbReference type="SUPFAM" id="SSF49899">
    <property type="entry name" value="Concanavalin A-like lectins/glucanases"/>
    <property type="match status" value="1"/>
</dbReference>
<evidence type="ECO:0000256" key="8">
    <source>
        <dbReference type="ARBA" id="ARBA00022729"/>
    </source>
</evidence>
<feature type="disulfide bond" evidence="17">
    <location>
        <begin position="970"/>
        <end position="980"/>
    </location>
</feature>
<evidence type="ECO:0000256" key="4">
    <source>
        <dbReference type="ARBA" id="ARBA00022527"/>
    </source>
</evidence>
<dbReference type="InterPro" id="IPR045274">
    <property type="entry name" value="WAK-like"/>
</dbReference>
<dbReference type="InterPro" id="IPR001881">
    <property type="entry name" value="EGF-like_Ca-bd_dom"/>
</dbReference>
<dbReference type="InterPro" id="IPR018097">
    <property type="entry name" value="EGF_Ca-bd_CS"/>
</dbReference>
<dbReference type="CDD" id="cd00054">
    <property type="entry name" value="EGF_CA"/>
    <property type="match status" value="1"/>
</dbReference>
<accession>A0AAQ3SG63</accession>
<dbReference type="InterPro" id="IPR011009">
    <property type="entry name" value="Kinase-like_dom_sf"/>
</dbReference>
<keyword evidence="4" id="KW-0723">Serine/threonine-protein kinase</keyword>
<dbReference type="PROSITE" id="PS01187">
    <property type="entry name" value="EGF_CA"/>
    <property type="match status" value="1"/>
</dbReference>
<dbReference type="FunFam" id="3.30.200.20:FF:000043">
    <property type="entry name" value="Wall-associated receptor kinase 2"/>
    <property type="match status" value="1"/>
</dbReference>
<dbReference type="Gene3D" id="3.30.200.20">
    <property type="entry name" value="Phosphorylase Kinase, domain 1"/>
    <property type="match status" value="2"/>
</dbReference>
<evidence type="ECO:0000256" key="7">
    <source>
        <dbReference type="ARBA" id="ARBA00022692"/>
    </source>
</evidence>
<feature type="transmembrane region" description="Helical" evidence="19">
    <location>
        <begin position="271"/>
        <end position="296"/>
    </location>
</feature>
<reference evidence="23 24" key="1">
    <citation type="submission" date="2024-02" db="EMBL/GenBank/DDBJ databases">
        <title>High-quality chromosome-scale genome assembly of Pensacola bahiagrass (Paspalum notatum Flugge var. saurae).</title>
        <authorList>
            <person name="Vega J.M."/>
            <person name="Podio M."/>
            <person name="Orjuela J."/>
            <person name="Siena L.A."/>
            <person name="Pessino S.C."/>
            <person name="Combes M.C."/>
            <person name="Mariac C."/>
            <person name="Albertini E."/>
            <person name="Pupilli F."/>
            <person name="Ortiz J.P.A."/>
            <person name="Leblanc O."/>
        </authorList>
    </citation>
    <scope>NUCLEOTIDE SEQUENCE [LARGE SCALE GENOMIC DNA]</scope>
    <source>
        <strain evidence="23">R1</strain>
        <tissue evidence="23">Leaf</tissue>
    </source>
</reference>
<dbReference type="InterPro" id="IPR001220">
    <property type="entry name" value="Legume_lectin_dom"/>
</dbReference>
<dbReference type="GO" id="GO:0005524">
    <property type="term" value="F:ATP binding"/>
    <property type="evidence" value="ECO:0007669"/>
    <property type="project" value="UniProtKB-UniRule"/>
</dbReference>
<dbReference type="GO" id="GO:0005886">
    <property type="term" value="C:plasma membrane"/>
    <property type="evidence" value="ECO:0007669"/>
    <property type="project" value="UniProtKB-SubCell"/>
</dbReference>
<dbReference type="FunFam" id="1.10.510.10:FF:000084">
    <property type="entry name" value="Wall-associated receptor kinase 2"/>
    <property type="match status" value="1"/>
</dbReference>
<keyword evidence="8 20" id="KW-0732">Signal</keyword>
<dbReference type="PROSITE" id="PS50026">
    <property type="entry name" value="EGF_3"/>
    <property type="match status" value="1"/>
</dbReference>
<keyword evidence="10 18" id="KW-0547">Nucleotide-binding</keyword>
<dbReference type="Pfam" id="PF07645">
    <property type="entry name" value="EGF_CA"/>
    <property type="match status" value="1"/>
</dbReference>
<evidence type="ECO:0000256" key="13">
    <source>
        <dbReference type="ARBA" id="ARBA00022989"/>
    </source>
</evidence>
<dbReference type="PANTHER" id="PTHR27005:SF209">
    <property type="entry name" value="OS09G0561500 PROTEIN"/>
    <property type="match status" value="1"/>
</dbReference>
<keyword evidence="12 18" id="KW-0067">ATP-binding</keyword>
<feature type="signal peptide" evidence="20">
    <location>
        <begin position="1"/>
        <end position="26"/>
    </location>
</feature>
<keyword evidence="6" id="KW-0808">Transferase</keyword>
<gene>
    <name evidence="23" type="ORF">U9M48_002528</name>
</gene>
<feature type="transmembrane region" description="Helical" evidence="19">
    <location>
        <begin position="1009"/>
        <end position="1035"/>
    </location>
</feature>
<feature type="domain" description="Protein kinase" evidence="21">
    <location>
        <begin position="1087"/>
        <end position="1361"/>
    </location>
</feature>
<keyword evidence="11" id="KW-0418">Kinase</keyword>
<dbReference type="GO" id="GO:0004674">
    <property type="term" value="F:protein serine/threonine kinase activity"/>
    <property type="evidence" value="ECO:0007669"/>
    <property type="project" value="UniProtKB-KW"/>
</dbReference>
<dbReference type="SUPFAM" id="SSF56112">
    <property type="entry name" value="Protein kinase-like (PK-like)"/>
    <property type="match status" value="2"/>
</dbReference>
<evidence type="ECO:0000256" key="2">
    <source>
        <dbReference type="ARBA" id="ARBA00008536"/>
    </source>
</evidence>
<dbReference type="PROSITE" id="PS00010">
    <property type="entry name" value="ASX_HYDROXYL"/>
    <property type="match status" value="1"/>
</dbReference>
<evidence type="ECO:0000256" key="11">
    <source>
        <dbReference type="ARBA" id="ARBA00022777"/>
    </source>
</evidence>
<name>A0AAQ3SG63_PASNO</name>
<keyword evidence="16" id="KW-0325">Glycoprotein</keyword>
<feature type="chain" id="PRO_5042905455" description="Protein kinase domain-containing protein" evidence="20">
    <location>
        <begin position="27"/>
        <end position="1408"/>
    </location>
</feature>
<dbReference type="InterPro" id="IPR000152">
    <property type="entry name" value="EGF-type_Asp/Asn_hydroxyl_site"/>
</dbReference>
<evidence type="ECO:0000256" key="3">
    <source>
        <dbReference type="ARBA" id="ARBA00010217"/>
    </source>
</evidence>
<feature type="binding site" evidence="18">
    <location>
        <position position="1116"/>
    </location>
    <ligand>
        <name>ATP</name>
        <dbReference type="ChEBI" id="CHEBI:30616"/>
    </ligand>
</feature>
<dbReference type="InterPro" id="IPR000742">
    <property type="entry name" value="EGF"/>
</dbReference>
<evidence type="ECO:0000256" key="9">
    <source>
        <dbReference type="ARBA" id="ARBA00022734"/>
    </source>
</evidence>
<dbReference type="CDD" id="cd06899">
    <property type="entry name" value="lectin_legume_LecRK_Arcelin_ConA"/>
    <property type="match status" value="1"/>
</dbReference>
<dbReference type="PROSITE" id="PS00107">
    <property type="entry name" value="PROTEIN_KINASE_ATP"/>
    <property type="match status" value="2"/>
</dbReference>
<keyword evidence="14 19" id="KW-0472">Membrane</keyword>
<dbReference type="GO" id="GO:0005509">
    <property type="term" value="F:calcium ion binding"/>
    <property type="evidence" value="ECO:0007669"/>
    <property type="project" value="InterPro"/>
</dbReference>
<organism evidence="23 24">
    <name type="scientific">Paspalum notatum var. saurae</name>
    <dbReference type="NCBI Taxonomy" id="547442"/>
    <lineage>
        <taxon>Eukaryota</taxon>
        <taxon>Viridiplantae</taxon>
        <taxon>Streptophyta</taxon>
        <taxon>Embryophyta</taxon>
        <taxon>Tracheophyta</taxon>
        <taxon>Spermatophyta</taxon>
        <taxon>Magnoliopsida</taxon>
        <taxon>Liliopsida</taxon>
        <taxon>Poales</taxon>
        <taxon>Poaceae</taxon>
        <taxon>PACMAD clade</taxon>
        <taxon>Panicoideae</taxon>
        <taxon>Andropogonodae</taxon>
        <taxon>Paspaleae</taxon>
        <taxon>Paspalinae</taxon>
        <taxon>Paspalum</taxon>
    </lineage>
</organism>
<evidence type="ECO:0000259" key="21">
    <source>
        <dbReference type="PROSITE" id="PS50011"/>
    </source>
</evidence>
<evidence type="ECO:0008006" key="25">
    <source>
        <dbReference type="Google" id="ProtNLM"/>
    </source>
</evidence>
<comment type="caution">
    <text evidence="17">Lacks conserved residue(s) required for the propagation of feature annotation.</text>
</comment>
<evidence type="ECO:0000313" key="24">
    <source>
        <dbReference type="Proteomes" id="UP001341281"/>
    </source>
</evidence>
<evidence type="ECO:0000256" key="1">
    <source>
        <dbReference type="ARBA" id="ARBA00004251"/>
    </source>
</evidence>
<comment type="subcellular location">
    <subcellularLocation>
        <location evidence="1">Cell membrane</location>
        <topology evidence="1">Single-pass type I membrane protein</topology>
    </subcellularLocation>
</comment>
<evidence type="ECO:0000256" key="18">
    <source>
        <dbReference type="PROSITE-ProRule" id="PRU10141"/>
    </source>
</evidence>
<dbReference type="Pfam" id="PF13947">
    <property type="entry name" value="GUB_WAK_bind"/>
    <property type="match status" value="1"/>
</dbReference>
<dbReference type="PROSITE" id="PS50011">
    <property type="entry name" value="PROTEIN_KINASE_DOM"/>
    <property type="match status" value="2"/>
</dbReference>
<dbReference type="SMART" id="SM00181">
    <property type="entry name" value="EGF"/>
    <property type="match status" value="2"/>
</dbReference>
<evidence type="ECO:0000256" key="20">
    <source>
        <dbReference type="SAM" id="SignalP"/>
    </source>
</evidence>
<evidence type="ECO:0000256" key="16">
    <source>
        <dbReference type="ARBA" id="ARBA00023180"/>
    </source>
</evidence>
<dbReference type="InterPro" id="IPR025287">
    <property type="entry name" value="WAK_GUB"/>
</dbReference>
<protein>
    <recommendedName>
        <fullName evidence="25">Protein kinase domain-containing protein</fullName>
    </recommendedName>
</protein>
<evidence type="ECO:0000256" key="17">
    <source>
        <dbReference type="PROSITE-ProRule" id="PRU00076"/>
    </source>
</evidence>
<sequence length="1408" mass="152824">MSAVTSSSVLALPLMIWLLYSPSASSLSFSFDFSKTGDPCGGELVCKGDAHFGNATIELTTTDLSTVTIMMSQGQVWYGTPVPLWDAGTGEVASFATAFSFNITRMMANSTGWGDGMAFFLAPYSGSSVLDGSYGGGLLGLFDNADHLNATGSRRVVAVEFDTHLNSPWDASDQHVGIDVNSIKSMTATVRYDNVTRLLAVDLKIDDHVYRVNATIDVRKVLPQDVAVGFSAGTGSKMEHHRVLSWSFNSTLQEAPSAQASSSKSKSSRKFLLKVVLIPVASVMVLVTVGLLLWLWRRKLRETAEQGDGSADLDFEMGIGPRRYTYRELAAATDDFAAGNKLGEGGFGSVYMGRLPSDDADDGREHQQVAIKRFSSESSSQGRKEFEAEVRIISRLRHRNLVQLLGWCDSPKGLLLVYELVPEGSLDEHIHSSDSFLTWPQRYKIILGLGSALHYLHLDWEQCVVHGDIKPRNIMLDSSYNTKLGDFGLARLIDHGTGPQTTGLVQGTVGYIDPEFVNTFQRSTHSDIYSFGIVLLEIVSGRLPASRQEPSFTLLRWVRSLHCQDLTLDAADPRLRTGDEDDDRQMERALIVGLWCAHPDPAERPSVAQAMHALQSEYVVGLPALSPQMYKQLVAPPSFALAKYREDTARAAVMDSATAASLLLVVLQLWSAAAQPSGGCPTSCGNVSVPYPFGIGTGCSFPGFDLACDRTHRPPRLLLGDGTLHVLNISLANYTLRALNTAGALGTQQLNSSGPDGTQSTGVWSSGVGGPYVVSEQLNQFVLTGCNAQATLLGDSGNIITGCSSVCSINDKWEGYVLSAPSGSAGACSGIGCCQTPIPIGRPNYTVQFRLLDTEIANALPTAVRVAERGWFDAAQMLNASAPDSVVRTPVPVVLEWALDSTLMIPGDGDGSRNSSCPMDAASSACRSRHSTCHNITGNYRTGYVCQCERGYDGNPYLAGDGGCQDINECAIPGTCFGVCTNTAGGYECRCPRGARGNPFMEGGCVKSFLVLSIGLGVGSGVGLLLVVLGGAFVTRRIKHRAAKMLKRKFFNQNRGHLLQQLVSQKADIAERMIIPLEELEKATNNFDTTRELGGGGHGTVYKGILSDQHVVAIKKSKVAVQREIDEFINEVAILSQINHRNVVKLFGCCLETQVSLLVYEFIPNGTLYEHLHVEIPASLPWRCRLRIATESARALAYLHMAVSFPIIHRDIKSHNILLDGSLTAKVSDFGASRCIPSDQTGISTAIQGTFGYLDPMYYYTGRLTDKSDVFSFGVVLIELLTRRKPYSYKSPKEDGLVAHFTTLLSEGNLANILDPQVVDEGGKEVREVATLAATCVKLKAEDRPTKRQVEMTLESIQASMEQVLLQSVTTNISDEKQKVVRYLLHGDRSREESSRQYSLEEEFLLSA</sequence>
<dbReference type="PROSITE" id="PS00108">
    <property type="entry name" value="PROTEIN_KINASE_ST"/>
    <property type="match status" value="2"/>
</dbReference>
<dbReference type="FunFam" id="1.10.510.10:FF:000522">
    <property type="entry name" value="L-type lectin-domain containing receptor kinase IX.1"/>
    <property type="match status" value="1"/>
</dbReference>
<dbReference type="PROSITE" id="PS00307">
    <property type="entry name" value="LECTIN_LEGUME_BETA"/>
    <property type="match status" value="1"/>
</dbReference>
<comment type="similarity">
    <text evidence="3">In the C-terminal section; belongs to the protein kinase superfamily. Ser/Thr protein kinase family.</text>
</comment>
<dbReference type="Gene3D" id="1.10.510.10">
    <property type="entry name" value="Transferase(Phosphotransferase) domain 1"/>
    <property type="match status" value="2"/>
</dbReference>
<dbReference type="InterPro" id="IPR049883">
    <property type="entry name" value="NOTCH1_EGF-like"/>
</dbReference>
<dbReference type="SMART" id="SM00220">
    <property type="entry name" value="S_TKc"/>
    <property type="match status" value="2"/>
</dbReference>
<dbReference type="SUPFAM" id="SSF57196">
    <property type="entry name" value="EGF/Laminin"/>
    <property type="match status" value="1"/>
</dbReference>
<evidence type="ECO:0000256" key="15">
    <source>
        <dbReference type="ARBA" id="ARBA00023157"/>
    </source>
</evidence>
<dbReference type="PANTHER" id="PTHR27005">
    <property type="entry name" value="WALL-ASSOCIATED RECEPTOR KINASE-LIKE 21"/>
    <property type="match status" value="1"/>
</dbReference>
<dbReference type="Pfam" id="PF00139">
    <property type="entry name" value="Lectin_legB"/>
    <property type="match status" value="1"/>
</dbReference>
<dbReference type="InterPro" id="IPR008271">
    <property type="entry name" value="Ser/Thr_kinase_AS"/>
</dbReference>
<dbReference type="InterPro" id="IPR013320">
    <property type="entry name" value="ConA-like_dom_sf"/>
</dbReference>
<keyword evidence="15 17" id="KW-1015">Disulfide bond</keyword>
<dbReference type="GO" id="GO:0030247">
    <property type="term" value="F:polysaccharide binding"/>
    <property type="evidence" value="ECO:0007669"/>
    <property type="project" value="InterPro"/>
</dbReference>
<dbReference type="Proteomes" id="UP001341281">
    <property type="component" value="Chromosome 01"/>
</dbReference>
<feature type="domain" description="Protein kinase" evidence="21">
    <location>
        <begin position="336"/>
        <end position="619"/>
    </location>
</feature>
<evidence type="ECO:0000256" key="14">
    <source>
        <dbReference type="ARBA" id="ARBA00023136"/>
    </source>
</evidence>
<dbReference type="EMBL" id="CP144745">
    <property type="protein sequence ID" value="WVZ51376.1"/>
    <property type="molecule type" value="Genomic_DNA"/>
</dbReference>
<evidence type="ECO:0000313" key="23">
    <source>
        <dbReference type="EMBL" id="WVZ51376.1"/>
    </source>
</evidence>
<dbReference type="GO" id="GO:0007166">
    <property type="term" value="P:cell surface receptor signaling pathway"/>
    <property type="evidence" value="ECO:0007669"/>
    <property type="project" value="InterPro"/>
</dbReference>
<dbReference type="InterPro" id="IPR000719">
    <property type="entry name" value="Prot_kinase_dom"/>
</dbReference>
<evidence type="ECO:0000256" key="5">
    <source>
        <dbReference type="ARBA" id="ARBA00022536"/>
    </source>
</evidence>
<keyword evidence="5 17" id="KW-0245">EGF-like domain</keyword>
<evidence type="ECO:0000259" key="22">
    <source>
        <dbReference type="PROSITE" id="PS50026"/>
    </source>
</evidence>
<dbReference type="Pfam" id="PF07714">
    <property type="entry name" value="PK_Tyr_Ser-Thr"/>
    <property type="match status" value="2"/>
</dbReference>
<proteinExistence type="inferred from homology"/>
<dbReference type="InterPro" id="IPR017441">
    <property type="entry name" value="Protein_kinase_ATP_BS"/>
</dbReference>
<keyword evidence="7 19" id="KW-0812">Transmembrane</keyword>
<dbReference type="InterPro" id="IPR001245">
    <property type="entry name" value="Ser-Thr/Tyr_kinase_cat_dom"/>
</dbReference>
<dbReference type="FunFam" id="3.30.200.20:FF:000168">
    <property type="entry name" value="L-type lectin-domain containing receptor kinase IX.1"/>
    <property type="match status" value="1"/>
</dbReference>
<evidence type="ECO:0000256" key="10">
    <source>
        <dbReference type="ARBA" id="ARBA00022741"/>
    </source>
</evidence>
<evidence type="ECO:0000256" key="6">
    <source>
        <dbReference type="ARBA" id="ARBA00022679"/>
    </source>
</evidence>
<comment type="similarity">
    <text evidence="2">In the N-terminal section; belongs to the leguminous lectin family.</text>
</comment>
<dbReference type="Gene3D" id="2.60.120.200">
    <property type="match status" value="1"/>
</dbReference>
<dbReference type="Gene3D" id="2.10.25.10">
    <property type="entry name" value="Laminin"/>
    <property type="match status" value="2"/>
</dbReference>
<dbReference type="InterPro" id="IPR019825">
    <property type="entry name" value="Lectin_legB_Mn/Ca_BS"/>
</dbReference>
<dbReference type="SMART" id="SM00179">
    <property type="entry name" value="EGF_CA"/>
    <property type="match status" value="1"/>
</dbReference>
<evidence type="ECO:0000256" key="12">
    <source>
        <dbReference type="ARBA" id="ARBA00022840"/>
    </source>
</evidence>
<feature type="domain" description="EGF-like" evidence="22">
    <location>
        <begin position="966"/>
        <end position="1001"/>
    </location>
</feature>
<keyword evidence="13 19" id="KW-1133">Transmembrane helix</keyword>
<dbReference type="CDD" id="cd14066">
    <property type="entry name" value="STKc_IRAK"/>
    <property type="match status" value="2"/>
</dbReference>